<reference evidence="1 2" key="1">
    <citation type="submission" date="2016-10" db="EMBL/GenBank/DDBJ databases">
        <authorList>
            <person name="de Groot N.N."/>
        </authorList>
    </citation>
    <scope>NUCLEOTIDE SEQUENCE [LARGE SCALE GENOMIC DNA]</scope>
    <source>
        <strain evidence="1 2">DSM 1283</strain>
    </source>
</reference>
<dbReference type="EMBL" id="FOWD01000002">
    <property type="protein sequence ID" value="SFN81066.1"/>
    <property type="molecule type" value="Genomic_DNA"/>
</dbReference>
<accession>A0A1I5C2F1</accession>
<evidence type="ECO:0000313" key="1">
    <source>
        <dbReference type="EMBL" id="SFN81066.1"/>
    </source>
</evidence>
<evidence type="ECO:0000313" key="2">
    <source>
        <dbReference type="Proteomes" id="UP000198806"/>
    </source>
</evidence>
<dbReference type="Proteomes" id="UP000198806">
    <property type="component" value="Unassembled WGS sequence"/>
</dbReference>
<name>A0A1I5C2F1_9FIRM</name>
<dbReference type="RefSeq" id="WP_091683919.1">
    <property type="nucleotide sequence ID" value="NZ_BAABFM010000017.1"/>
</dbReference>
<organism evidence="1 2">
    <name type="scientific">Anaerocolumna aminovalerica</name>
    <dbReference type="NCBI Taxonomy" id="1527"/>
    <lineage>
        <taxon>Bacteria</taxon>
        <taxon>Bacillati</taxon>
        <taxon>Bacillota</taxon>
        <taxon>Clostridia</taxon>
        <taxon>Lachnospirales</taxon>
        <taxon>Lachnospiraceae</taxon>
        <taxon>Anaerocolumna</taxon>
    </lineage>
</organism>
<dbReference type="OrthoDB" id="2052346at2"/>
<sequence length="106" mass="12905">MTEEINNLNTDLKELFVDSKFDRMQEVLDKIADSTIMEITLYNYDIIRKYYEAERYNLLAQFIKFVAYSSFLCEYSIKHQIISSDEYEKMYETFTNIYIKIKEEKE</sequence>
<gene>
    <name evidence="1" type="ORF">SAMN04489757_10280</name>
</gene>
<protein>
    <submittedName>
        <fullName evidence="1">Uncharacterized protein</fullName>
    </submittedName>
</protein>
<proteinExistence type="predicted"/>
<keyword evidence="2" id="KW-1185">Reference proteome</keyword>
<dbReference type="AlphaFoldDB" id="A0A1I5C2F1"/>